<evidence type="ECO:0000313" key="4">
    <source>
        <dbReference type="EMBL" id="GMR47875.1"/>
    </source>
</evidence>
<dbReference type="SUPFAM" id="SSF55811">
    <property type="entry name" value="Nudix"/>
    <property type="match status" value="1"/>
</dbReference>
<keyword evidence="5" id="KW-1185">Reference proteome</keyword>
<dbReference type="Proteomes" id="UP001328107">
    <property type="component" value="Unassembled WGS sequence"/>
</dbReference>
<feature type="non-terminal residue" evidence="4">
    <location>
        <position position="1"/>
    </location>
</feature>
<evidence type="ECO:0000256" key="1">
    <source>
        <dbReference type="ARBA" id="ARBA00035534"/>
    </source>
</evidence>
<dbReference type="Gene3D" id="3.90.79.10">
    <property type="entry name" value="Nucleoside Triphosphate Pyrophosphohydrolase"/>
    <property type="match status" value="1"/>
</dbReference>
<sequence length="258" mass="29404">EMAAKWDVMVSLLLTRRPTIAPPMSAIEENFQRLSLKREDVKSLLCDFELKSKKDEILEQRRARLLEEGKDLSELEGELGETNAMRIDDWKRREGILTQALGLSSSSPPPSSPSSLSSFTRHPHRRLTLVVQQRFGRKEYSSPWILPQLKNENGESLRETAERCLSFYLPQVNGVSFHNAPCAVLSHRYSKGMRDQLKNGATGAKLFFYAADITLPKSGEIDFNGDEIAAHSWLTREELWTTVTGRNYRKIVNRAIIE</sequence>
<dbReference type="EMBL" id="BTRK01000004">
    <property type="protein sequence ID" value="GMR47875.1"/>
    <property type="molecule type" value="Genomic_DNA"/>
</dbReference>
<dbReference type="InterPro" id="IPR040008">
    <property type="entry name" value="Ribosomal_mL46"/>
</dbReference>
<comment type="caution">
    <text evidence="4">The sequence shown here is derived from an EMBL/GenBank/DDBJ whole genome shotgun (WGS) entry which is preliminary data.</text>
</comment>
<reference evidence="5" key="1">
    <citation type="submission" date="2022-10" db="EMBL/GenBank/DDBJ databases">
        <title>Genome assembly of Pristionchus species.</title>
        <authorList>
            <person name="Yoshida K."/>
            <person name="Sommer R.J."/>
        </authorList>
    </citation>
    <scope>NUCLEOTIDE SEQUENCE [LARGE SCALE GENOMIC DNA]</scope>
    <source>
        <strain evidence="5">RS5460</strain>
    </source>
</reference>
<dbReference type="PANTHER" id="PTHR13124">
    <property type="entry name" value="39S RIBOSOMAL PROTEIN L46, MITOCHONDRIAL PRECURSOR-RELATED"/>
    <property type="match status" value="1"/>
</dbReference>
<dbReference type="PANTHER" id="PTHR13124:SF12">
    <property type="entry name" value="LARGE RIBOSOMAL SUBUNIT PROTEIN ML46"/>
    <property type="match status" value="1"/>
</dbReference>
<evidence type="ECO:0000259" key="3">
    <source>
        <dbReference type="Pfam" id="PF11788"/>
    </source>
</evidence>
<gene>
    <name evidence="4" type="ORF">PMAYCL1PPCAC_18070</name>
</gene>
<protein>
    <recommendedName>
        <fullName evidence="1">39S ribosomal protein L46, mitochondrial</fullName>
    </recommendedName>
</protein>
<dbReference type="Pfam" id="PF11788">
    <property type="entry name" value="MRP-L46"/>
    <property type="match status" value="1"/>
</dbReference>
<feature type="domain" description="Large ribosomal subunit protein mL46 N-terminal" evidence="3">
    <location>
        <begin position="6"/>
        <end position="72"/>
    </location>
</feature>
<name>A0AAN5CP63_9BILA</name>
<evidence type="ECO:0000313" key="5">
    <source>
        <dbReference type="Proteomes" id="UP001328107"/>
    </source>
</evidence>
<dbReference type="InterPro" id="IPR021757">
    <property type="entry name" value="Ribosomal_mL46_N"/>
</dbReference>
<dbReference type="InterPro" id="IPR015797">
    <property type="entry name" value="NUDIX_hydrolase-like_dom_sf"/>
</dbReference>
<proteinExistence type="predicted"/>
<feature type="region of interest" description="Disordered" evidence="2">
    <location>
        <begin position="101"/>
        <end position="120"/>
    </location>
</feature>
<dbReference type="GO" id="GO:0005762">
    <property type="term" value="C:mitochondrial large ribosomal subunit"/>
    <property type="evidence" value="ECO:0007669"/>
    <property type="project" value="TreeGrafter"/>
</dbReference>
<dbReference type="GO" id="GO:0003735">
    <property type="term" value="F:structural constituent of ribosome"/>
    <property type="evidence" value="ECO:0007669"/>
    <property type="project" value="InterPro"/>
</dbReference>
<evidence type="ECO:0000256" key="2">
    <source>
        <dbReference type="SAM" id="MobiDB-lite"/>
    </source>
</evidence>
<organism evidence="4 5">
    <name type="scientific">Pristionchus mayeri</name>
    <dbReference type="NCBI Taxonomy" id="1317129"/>
    <lineage>
        <taxon>Eukaryota</taxon>
        <taxon>Metazoa</taxon>
        <taxon>Ecdysozoa</taxon>
        <taxon>Nematoda</taxon>
        <taxon>Chromadorea</taxon>
        <taxon>Rhabditida</taxon>
        <taxon>Rhabditina</taxon>
        <taxon>Diplogasteromorpha</taxon>
        <taxon>Diplogasteroidea</taxon>
        <taxon>Neodiplogasteridae</taxon>
        <taxon>Pristionchus</taxon>
    </lineage>
</organism>
<dbReference type="AlphaFoldDB" id="A0AAN5CP63"/>
<accession>A0AAN5CP63</accession>